<dbReference type="CDD" id="cd22223">
    <property type="entry name" value="HkD_HkRP"/>
    <property type="match status" value="1"/>
</dbReference>
<evidence type="ECO:0000256" key="2">
    <source>
        <dbReference type="ARBA" id="ARBA00022490"/>
    </source>
</evidence>
<feature type="coiled-coil region" evidence="4">
    <location>
        <begin position="354"/>
        <end position="453"/>
    </location>
</feature>
<dbReference type="PANTHER" id="PTHR18947:SF28">
    <property type="entry name" value="GIRDIN, ISOFORM A"/>
    <property type="match status" value="1"/>
</dbReference>
<dbReference type="InterPro" id="IPR043936">
    <property type="entry name" value="HOOK_N"/>
</dbReference>
<dbReference type="GO" id="GO:0005737">
    <property type="term" value="C:cytoplasm"/>
    <property type="evidence" value="ECO:0007669"/>
    <property type="project" value="UniProtKB-SubCell"/>
</dbReference>
<reference evidence="7" key="1">
    <citation type="submission" date="2016-01" db="EMBL/GenBank/DDBJ databases">
        <title>Reference transcriptome for the parasite Schistocephalus solidus: insights into the molecular evolution of parasitism.</title>
        <authorList>
            <person name="Hebert F.O."/>
            <person name="Grambauer S."/>
            <person name="Barber I."/>
            <person name="Landry C.R."/>
            <person name="Aubin-Horth N."/>
        </authorList>
    </citation>
    <scope>NUCLEOTIDE SEQUENCE</scope>
</reference>
<dbReference type="InterPro" id="IPR036872">
    <property type="entry name" value="CH_dom_sf"/>
</dbReference>
<dbReference type="PANTHER" id="PTHR18947">
    <property type="entry name" value="HOOK PROTEINS"/>
    <property type="match status" value="1"/>
</dbReference>
<feature type="compositionally biased region" description="Basic and acidic residues" evidence="5">
    <location>
        <begin position="274"/>
        <end position="283"/>
    </location>
</feature>
<evidence type="ECO:0000259" key="6">
    <source>
        <dbReference type="Pfam" id="PF19047"/>
    </source>
</evidence>
<feature type="compositionally biased region" description="Basic and acidic residues" evidence="5">
    <location>
        <begin position="1045"/>
        <end position="1073"/>
    </location>
</feature>
<feature type="compositionally biased region" description="Basic and acidic residues" evidence="5">
    <location>
        <begin position="1106"/>
        <end position="1121"/>
    </location>
</feature>
<evidence type="ECO:0000256" key="1">
    <source>
        <dbReference type="ARBA" id="ARBA00004496"/>
    </source>
</evidence>
<accession>A0A0X3QHK5</accession>
<evidence type="ECO:0000256" key="5">
    <source>
        <dbReference type="SAM" id="MobiDB-lite"/>
    </source>
</evidence>
<dbReference type="GO" id="GO:0030705">
    <property type="term" value="P:cytoskeleton-dependent intracellular transport"/>
    <property type="evidence" value="ECO:0007669"/>
    <property type="project" value="InterPro"/>
</dbReference>
<name>A0A0X3QHK5_SCHSO</name>
<protein>
    <recommendedName>
        <fullName evidence="6">HOOK N-terminal domain-containing protein</fullName>
    </recommendedName>
</protein>
<feature type="compositionally biased region" description="Polar residues" evidence="5">
    <location>
        <begin position="1277"/>
        <end position="1287"/>
    </location>
</feature>
<keyword evidence="3 4" id="KW-0175">Coiled coil</keyword>
<feature type="compositionally biased region" description="Basic and acidic residues" evidence="5">
    <location>
        <begin position="1187"/>
        <end position="1197"/>
    </location>
</feature>
<sequence length="1319" mass="148535">MENFLASDVGIWCKMFWRKSRNIHPRDLTDGIFLNHVFCDIAKYDWNEIHQRLSSQNANTRFQNWKLLVKNLQEYYLDRLEHSIVMNPPSIFHIVYAPTSGAAVVEMEKAVLLLLLAAIKCEHREYFIRQIMEQLNADVQRGIMQSITYFTEGRDGILSLAGIHDLNPELELTLARAISNREELYFRLAEEVILRICDRHPDWTPTKGRYSDSEGPNSSPKEKNAAKRSHSLASLLDLLGGSFKGTCPSSVTGGTDPGVGAHIRHHSGSTLATRSEDKQNDGKEAVAVTIEAIAEDEAQNLVDLMEGSSLDRFLAAVHMFEIGKGQKQIIDEIIELRSKSRKQGIQISEQTDELAELHEQLCESQRELSQLRDERARLADAAVCARHWQDEADAGQQAIAQLKQLEKEFEKLKQRLDAAQYYKIRCQELGEEITVLTEECESLKLRVSKENEESSKLRLLEEKILEKSKRILDLEWQHDKDLEEIQWMRNELTDLQLKTISSVRLQQLSPQSGEGNDEISEINDQLNLLLPDRSTEAGIFSVDLPTPPPPPPAIEGGMQITQEIQIDFESYERRLNAVEKQLLQALRLSDQFQVRTPVACVEETNAGFSNQEVSCEGNGKLTETLETFICHLEKLAADIETTCEVSRRRESKHESTQTPRVMQTSVQSTQTDIWPKQTTGARDAASTANITRIPMFCTYAPLDSSIETVTDPVDWASRKELHAKSSHPETANQRSQTVKQSTSDVAMQTTRPINHSISHSPSWRCSSENSSMQFNESSKAATDVYDLTRTPEDLSGADISSVIRMLRCQASEAKAQVTVLSAENKELLEQLKELTTDFDHSVAFLEEYEHRNTYLEKENRTLLLQMRSLLSQNQNVLTDALEKNEFHYREKLALHDELAMLKRHKERLEEKIFEQYKMLPALKKGRNNLSLMQKARATFQKRKGAYINGDILKDSFDEKITVSSGTKNYVRNMEPGSISVFDRDPEEQDQNDFKRFLRGLNRSQVSNDMASEKGSKLTETNQPRKLRAQSLSTSPLHGGYRSLPGKRERSIPELSRDIKSRDMQQNMERKITDIRPNSSDGSSSSTLDGSRVSSLMSFDQSFRLPVTDRGEEDHKGARSDSTRVSGNLPAVIGRLISPSSQVDCIFFSRSQTCSRHISPPGHTDPLGHSPSIDIRPVKDVPVPNLRTTREGILRESHMTPTPTVQTRTRSNIATSGPNPTALGGLAGGRTSSQPRPEQQKPISFHSDLAEIKSPTSQENGQNTLEDRSVRAKVAAPTTASVSKNSLTEAVRNSPMKTVSRSPSASYAAKPVVFLEYGNL</sequence>
<feature type="compositionally biased region" description="Polar residues" evidence="5">
    <location>
        <begin position="1198"/>
        <end position="1218"/>
    </location>
</feature>
<comment type="subcellular location">
    <subcellularLocation>
        <location evidence="1">Cytoplasm</location>
    </subcellularLocation>
</comment>
<proteinExistence type="predicted"/>
<feature type="region of interest" description="Disordered" evidence="5">
    <location>
        <begin position="1103"/>
        <end position="1125"/>
    </location>
</feature>
<evidence type="ECO:0000313" key="7">
    <source>
        <dbReference type="EMBL" id="JAP59236.1"/>
    </source>
</evidence>
<feature type="compositionally biased region" description="Polar residues" evidence="5">
    <location>
        <begin position="1294"/>
        <end position="1304"/>
    </location>
</feature>
<feature type="region of interest" description="Disordered" evidence="5">
    <location>
        <begin position="249"/>
        <end position="283"/>
    </location>
</feature>
<feature type="region of interest" description="Disordered" evidence="5">
    <location>
        <begin position="205"/>
        <end position="226"/>
    </location>
</feature>
<dbReference type="Pfam" id="PF19047">
    <property type="entry name" value="HOOK_N"/>
    <property type="match status" value="1"/>
</dbReference>
<dbReference type="GO" id="GO:0005813">
    <property type="term" value="C:centrosome"/>
    <property type="evidence" value="ECO:0007669"/>
    <property type="project" value="TreeGrafter"/>
</dbReference>
<evidence type="ECO:0000256" key="3">
    <source>
        <dbReference type="ARBA" id="ARBA00023054"/>
    </source>
</evidence>
<feature type="coiled-coil region" evidence="4">
    <location>
        <begin position="810"/>
        <end position="865"/>
    </location>
</feature>
<feature type="compositionally biased region" description="Polar residues" evidence="5">
    <location>
        <begin position="1253"/>
        <end position="1263"/>
    </location>
</feature>
<feature type="domain" description="HOOK N-terminal" evidence="6">
    <location>
        <begin position="12"/>
        <end position="147"/>
    </location>
</feature>
<gene>
    <name evidence="7" type="ORF">TR104699</name>
</gene>
<feature type="compositionally biased region" description="Polar residues" evidence="5">
    <location>
        <begin position="1017"/>
        <end position="1035"/>
    </location>
</feature>
<dbReference type="EMBL" id="GEEE01003989">
    <property type="protein sequence ID" value="JAP59236.1"/>
    <property type="molecule type" value="Transcribed_RNA"/>
</dbReference>
<keyword evidence="2" id="KW-0963">Cytoplasm</keyword>
<feature type="region of interest" description="Disordered" evidence="5">
    <location>
        <begin position="1153"/>
        <end position="1304"/>
    </location>
</feature>
<dbReference type="Gene3D" id="1.10.418.10">
    <property type="entry name" value="Calponin-like domain"/>
    <property type="match status" value="1"/>
</dbReference>
<feature type="region of interest" description="Disordered" evidence="5">
    <location>
        <begin position="648"/>
        <end position="671"/>
    </location>
</feature>
<dbReference type="SUPFAM" id="SSF116907">
    <property type="entry name" value="Hook domain"/>
    <property type="match status" value="1"/>
</dbReference>
<feature type="compositionally biased region" description="Polar residues" evidence="5">
    <location>
        <begin position="728"/>
        <end position="775"/>
    </location>
</feature>
<feature type="region of interest" description="Disordered" evidence="5">
    <location>
        <begin position="996"/>
        <end position="1091"/>
    </location>
</feature>
<feature type="compositionally biased region" description="Polar residues" evidence="5">
    <location>
        <begin position="656"/>
        <end position="671"/>
    </location>
</feature>
<feature type="coiled-coil region" evidence="4">
    <location>
        <begin position="561"/>
        <end position="588"/>
    </location>
</feature>
<organism evidence="7">
    <name type="scientific">Schistocephalus solidus</name>
    <name type="common">Tapeworm</name>
    <dbReference type="NCBI Taxonomy" id="70667"/>
    <lineage>
        <taxon>Eukaryota</taxon>
        <taxon>Metazoa</taxon>
        <taxon>Spiralia</taxon>
        <taxon>Lophotrochozoa</taxon>
        <taxon>Platyhelminthes</taxon>
        <taxon>Cestoda</taxon>
        <taxon>Eucestoda</taxon>
        <taxon>Diphyllobothriidea</taxon>
        <taxon>Diphyllobothriidae</taxon>
        <taxon>Schistocephalus</taxon>
    </lineage>
</organism>
<evidence type="ECO:0000256" key="4">
    <source>
        <dbReference type="SAM" id="Coils"/>
    </source>
</evidence>
<feature type="compositionally biased region" description="Low complexity" evidence="5">
    <location>
        <begin position="1078"/>
        <end position="1091"/>
    </location>
</feature>
<feature type="region of interest" description="Disordered" evidence="5">
    <location>
        <begin position="722"/>
        <end position="775"/>
    </location>
</feature>
<dbReference type="GO" id="GO:0031122">
    <property type="term" value="P:cytoplasmic microtubule organization"/>
    <property type="evidence" value="ECO:0007669"/>
    <property type="project" value="TreeGrafter"/>
</dbReference>
<dbReference type="GO" id="GO:0051959">
    <property type="term" value="F:dynein light intermediate chain binding"/>
    <property type="evidence" value="ECO:0007669"/>
    <property type="project" value="TreeGrafter"/>
</dbReference>
<dbReference type="GO" id="GO:0008017">
    <property type="term" value="F:microtubule binding"/>
    <property type="evidence" value="ECO:0007669"/>
    <property type="project" value="TreeGrafter"/>
</dbReference>